<evidence type="ECO:0000256" key="1">
    <source>
        <dbReference type="SAM" id="MobiDB-lite"/>
    </source>
</evidence>
<dbReference type="Proteomes" id="UP001056384">
    <property type="component" value="Chromosome 10"/>
</dbReference>
<gene>
    <name evidence="2" type="ORF">Slin15195_G115220</name>
</gene>
<feature type="compositionally biased region" description="Low complexity" evidence="1">
    <location>
        <begin position="13"/>
        <end position="22"/>
    </location>
</feature>
<organism evidence="2 3">
    <name type="scientific">Septoria linicola</name>
    <dbReference type="NCBI Taxonomy" id="215465"/>
    <lineage>
        <taxon>Eukaryota</taxon>
        <taxon>Fungi</taxon>
        <taxon>Dikarya</taxon>
        <taxon>Ascomycota</taxon>
        <taxon>Pezizomycotina</taxon>
        <taxon>Dothideomycetes</taxon>
        <taxon>Dothideomycetidae</taxon>
        <taxon>Mycosphaerellales</taxon>
        <taxon>Mycosphaerellaceae</taxon>
        <taxon>Septoria</taxon>
    </lineage>
</organism>
<feature type="compositionally biased region" description="Basic residues" evidence="1">
    <location>
        <begin position="1"/>
        <end position="12"/>
    </location>
</feature>
<sequence length="127" mass="14303">MAPSSSHHHHQSHTLTTMSTSTNLGDPIPSKALQRRLKSLAKQQNQQRPKVRIARRKIPSAAAVMLSGKQKLLQHRVNLFRGVEKGSGGASVKRDGGMEEKKTKLARRNKVRRRNAVARKRREGRED</sequence>
<feature type="region of interest" description="Disordered" evidence="1">
    <location>
        <begin position="84"/>
        <end position="127"/>
    </location>
</feature>
<reference evidence="2" key="1">
    <citation type="submission" date="2022-06" db="EMBL/GenBank/DDBJ databases">
        <title>Complete genome sequences of two strains of the flax pathogen Septoria linicola.</title>
        <authorList>
            <person name="Lapalu N."/>
            <person name="Simon A."/>
            <person name="Demenou B."/>
            <person name="Paumier D."/>
            <person name="Guillot M.-P."/>
            <person name="Gout L."/>
            <person name="Valade R."/>
        </authorList>
    </citation>
    <scope>NUCLEOTIDE SEQUENCE</scope>
    <source>
        <strain evidence="2">SE15195</strain>
    </source>
</reference>
<dbReference type="EMBL" id="CP099427">
    <property type="protein sequence ID" value="USW58203.1"/>
    <property type="molecule type" value="Genomic_DNA"/>
</dbReference>
<evidence type="ECO:0000313" key="3">
    <source>
        <dbReference type="Proteomes" id="UP001056384"/>
    </source>
</evidence>
<feature type="compositionally biased region" description="Basic residues" evidence="1">
    <location>
        <begin position="104"/>
        <end position="127"/>
    </location>
</feature>
<keyword evidence="3" id="KW-1185">Reference proteome</keyword>
<evidence type="ECO:0000313" key="2">
    <source>
        <dbReference type="EMBL" id="USW58203.1"/>
    </source>
</evidence>
<feature type="region of interest" description="Disordered" evidence="1">
    <location>
        <begin position="1"/>
        <end position="32"/>
    </location>
</feature>
<protein>
    <submittedName>
        <fullName evidence="2">Uncharacterized protein</fullName>
    </submittedName>
</protein>
<name>A0A9Q9ER48_9PEZI</name>
<feature type="compositionally biased region" description="Basic and acidic residues" evidence="1">
    <location>
        <begin position="92"/>
        <end position="103"/>
    </location>
</feature>
<proteinExistence type="predicted"/>
<dbReference type="AlphaFoldDB" id="A0A9Q9ER48"/>
<accession>A0A9Q9ER48</accession>